<dbReference type="GO" id="GO:0016887">
    <property type="term" value="F:ATP hydrolysis activity"/>
    <property type="evidence" value="ECO:0007669"/>
    <property type="project" value="InterPro"/>
</dbReference>
<feature type="transmembrane region" description="Helical" evidence="11">
    <location>
        <begin position="673"/>
        <end position="693"/>
    </location>
</feature>
<evidence type="ECO:0000313" key="14">
    <source>
        <dbReference type="Proteomes" id="UP000237347"/>
    </source>
</evidence>
<dbReference type="InterPro" id="IPR013525">
    <property type="entry name" value="ABC2_TM"/>
</dbReference>
<feature type="transmembrane region" description="Helical" evidence="11">
    <location>
        <begin position="1172"/>
        <end position="1190"/>
    </location>
</feature>
<dbReference type="InterPro" id="IPR043926">
    <property type="entry name" value="ABCG_dom"/>
</dbReference>
<evidence type="ECO:0000256" key="3">
    <source>
        <dbReference type="ARBA" id="ARBA00022448"/>
    </source>
</evidence>
<evidence type="ECO:0000256" key="2">
    <source>
        <dbReference type="ARBA" id="ARBA00006012"/>
    </source>
</evidence>
<sequence>MAEYDSQWAAIERLPTFERLRSSLFDNNGDVGDTDNKGKRAIDVTKLGAQERHLFIEKLIKHIEHDNLHLLRKIKNRIDNVGVKLPTVEVRYKNLRVEAECEVVHGKPLPTLWNSLKSILSVFTKLPGSKSSQTKISIINDVCGIIKPGRITLLLGPPGCGKTTLLKALSRNLNQSLKITGEISYNGYKLEEFVPQKTSSYISQNDLHIHEMTVREILDFSARCQGVGSRAGNFSLEILLKDDSVIDSLSIHNNDDDNNNNTCFWPNEEVMVEVSEREKEAGVVPDPDIDTYMKAISVKGLKGSLQTDYILKILALDICADTLVGNAMRRGISGGQKKRLTTGEMIVGPTKALFMDEITNGLDSSTAFQVVTCLQQMAHITDATVLVSLLQPAPETFDLFDDLILMSEGRIVYHGPRDHILEYFEDWGFRCPERKGVADFVQEVISRKDQAQYWYHMEVPYSYVSVDMFSRKFKESPYGKKLDEELSEPYDKSQSHKDALSFSVYSLSKWELFRACASRELLLMKRNSFIYIFKTTQLFVIGCITMTVFLQTQMDIDVLHANYYMGALFYSLNILLVDGLPELAMTLQRLEVFYKQKEFCFYPAWAYAIPASVLKVPLSFVESLVWTSLTYYVIGYSPEAKRFFCQFILLFAVHLSSLSMFRFVAAVFRTHTFAMTAGSLAVFLQFVFGGFIITQPSMPVWLKWGFWVSPLTYGEIGLSLNEFLAPRWQKVSLSLHTKKSSLFYADTTAQEQGADLLDVDSSSFNKHSAPGSSRAIISHEKLSEIRGSEDSHDGTHLDKKSRNSPPLTTIEPKKGRMVLPFTPLTVVFQDVQYSVDTPLEMRENGFTNKKLQILSDIMGALRPGVLTALMGVSGAGKTTLLDVLAGRKTNGYIEGQIKIGGYPKVQETFARVSGYCEQIDIHSPQITIEESVIFSAWLRLSPQIDTKTKAEFVNEVLETIELDGIKDALVGIPGVTGLSNEQRKRLTIAVELVANPSIIFMDEPTTGLDARAAAIVMRAVKNAADTGRTIVCTIHQPSIDIFEAFDELILLKTGGHLIYSGQLGEHSSSIIEYFESIPRVPKIRNNYNPAAWMLDVTSTSTEAKLGIDFALKYRESALYEKNKELVRQLSSPPPGSRDLYFPTLFSQNGWGQFKSCLWKQHLAYWRSPAYNLMRIVFALISALIFGVLYWNQGKKM</sequence>
<evidence type="ECO:0000256" key="8">
    <source>
        <dbReference type="ARBA" id="ARBA00022989"/>
    </source>
</evidence>
<feature type="transmembrane region" description="Helical" evidence="11">
    <location>
        <begin position="529"/>
        <end position="551"/>
    </location>
</feature>
<keyword evidence="5" id="KW-0677">Repeat</keyword>
<feature type="transmembrane region" description="Helical" evidence="11">
    <location>
        <begin position="563"/>
        <end position="587"/>
    </location>
</feature>
<reference evidence="13 14" key="1">
    <citation type="journal article" date="2018" name="Sci. Data">
        <title>The draft genome sequence of cork oak.</title>
        <authorList>
            <person name="Ramos A.M."/>
            <person name="Usie A."/>
            <person name="Barbosa P."/>
            <person name="Barros P.M."/>
            <person name="Capote T."/>
            <person name="Chaves I."/>
            <person name="Simoes F."/>
            <person name="Abreu I."/>
            <person name="Carrasquinho I."/>
            <person name="Faro C."/>
            <person name="Guimaraes J.B."/>
            <person name="Mendonca D."/>
            <person name="Nobrega F."/>
            <person name="Rodrigues L."/>
            <person name="Saibo N.J.M."/>
            <person name="Varela M.C."/>
            <person name="Egas C."/>
            <person name="Matos J."/>
            <person name="Miguel C.M."/>
            <person name="Oliveira M.M."/>
            <person name="Ricardo C.P."/>
            <person name="Goncalves S."/>
        </authorList>
    </citation>
    <scope>NUCLEOTIDE SEQUENCE [LARGE SCALE GENOMIC DNA]</scope>
    <source>
        <strain evidence="14">cv. HL8</strain>
    </source>
</reference>
<dbReference type="Gene3D" id="3.40.50.300">
    <property type="entry name" value="P-loop containing nucleotide triphosphate hydrolases"/>
    <property type="match status" value="2"/>
</dbReference>
<evidence type="ECO:0000256" key="9">
    <source>
        <dbReference type="ARBA" id="ARBA00023136"/>
    </source>
</evidence>
<evidence type="ECO:0000256" key="11">
    <source>
        <dbReference type="SAM" id="Phobius"/>
    </source>
</evidence>
<organism evidence="13 14">
    <name type="scientific">Quercus suber</name>
    <name type="common">Cork oak</name>
    <dbReference type="NCBI Taxonomy" id="58331"/>
    <lineage>
        <taxon>Eukaryota</taxon>
        <taxon>Viridiplantae</taxon>
        <taxon>Streptophyta</taxon>
        <taxon>Embryophyta</taxon>
        <taxon>Tracheophyta</taxon>
        <taxon>Spermatophyta</taxon>
        <taxon>Magnoliopsida</taxon>
        <taxon>eudicotyledons</taxon>
        <taxon>Gunneridae</taxon>
        <taxon>Pentapetalae</taxon>
        <taxon>rosids</taxon>
        <taxon>fabids</taxon>
        <taxon>Fagales</taxon>
        <taxon>Fagaceae</taxon>
        <taxon>Quercus</taxon>
    </lineage>
</organism>
<proteinExistence type="inferred from homology"/>
<name>A0AAW0LYX5_QUESU</name>
<protein>
    <submittedName>
        <fullName evidence="13">Pleiotropic drug resistance protein 3</fullName>
    </submittedName>
</protein>
<feature type="transmembrane region" description="Helical" evidence="11">
    <location>
        <begin position="640"/>
        <end position="661"/>
    </location>
</feature>
<dbReference type="EMBL" id="PKMF04000035">
    <property type="protein sequence ID" value="KAK7856539.1"/>
    <property type="molecule type" value="Genomic_DNA"/>
</dbReference>
<evidence type="ECO:0000259" key="12">
    <source>
        <dbReference type="PROSITE" id="PS50893"/>
    </source>
</evidence>
<evidence type="ECO:0000256" key="7">
    <source>
        <dbReference type="ARBA" id="ARBA00022840"/>
    </source>
</evidence>
<dbReference type="GO" id="GO:0005524">
    <property type="term" value="F:ATP binding"/>
    <property type="evidence" value="ECO:0007669"/>
    <property type="project" value="UniProtKB-KW"/>
</dbReference>
<dbReference type="InterPro" id="IPR003439">
    <property type="entry name" value="ABC_transporter-like_ATP-bd"/>
</dbReference>
<dbReference type="InterPro" id="IPR003593">
    <property type="entry name" value="AAA+_ATPase"/>
</dbReference>
<gene>
    <name evidence="13" type="primary">PDR3_4</name>
    <name evidence="13" type="ORF">CFP56_022653</name>
</gene>
<keyword evidence="3" id="KW-0813">Transport</keyword>
<comment type="subcellular location">
    <subcellularLocation>
        <location evidence="1">Membrane</location>
        <topology evidence="1">Multi-pass membrane protein</topology>
    </subcellularLocation>
</comment>
<dbReference type="InterPro" id="IPR027417">
    <property type="entry name" value="P-loop_NTPase"/>
</dbReference>
<evidence type="ECO:0000256" key="10">
    <source>
        <dbReference type="SAM" id="MobiDB-lite"/>
    </source>
</evidence>
<feature type="domain" description="ABC transporter" evidence="12">
    <location>
        <begin position="124"/>
        <end position="433"/>
    </location>
</feature>
<dbReference type="Pfam" id="PF00005">
    <property type="entry name" value="ABC_tran"/>
    <property type="match status" value="2"/>
</dbReference>
<evidence type="ECO:0000256" key="6">
    <source>
        <dbReference type="ARBA" id="ARBA00022741"/>
    </source>
</evidence>
<dbReference type="CDD" id="cd03232">
    <property type="entry name" value="ABCG_PDR_domain2"/>
    <property type="match status" value="1"/>
</dbReference>
<dbReference type="FunFam" id="3.40.50.300:FF:000157">
    <property type="entry name" value="ABC transporter G family member 34"/>
    <property type="match status" value="1"/>
</dbReference>
<dbReference type="InterPro" id="IPR034003">
    <property type="entry name" value="ABCG_PDR_2"/>
</dbReference>
<keyword evidence="7" id="KW-0067">ATP-binding</keyword>
<dbReference type="Pfam" id="PF01061">
    <property type="entry name" value="ABC2_membrane"/>
    <property type="match status" value="2"/>
</dbReference>
<comment type="caution">
    <text evidence="13">The sequence shown here is derived from an EMBL/GenBank/DDBJ whole genome shotgun (WGS) entry which is preliminary data.</text>
</comment>
<dbReference type="SMART" id="SM00382">
    <property type="entry name" value="AAA"/>
    <property type="match status" value="2"/>
</dbReference>
<dbReference type="SUPFAM" id="SSF52540">
    <property type="entry name" value="P-loop containing nucleoside triphosphate hydrolases"/>
    <property type="match status" value="2"/>
</dbReference>
<dbReference type="GO" id="GO:0005886">
    <property type="term" value="C:plasma membrane"/>
    <property type="evidence" value="ECO:0007669"/>
    <property type="project" value="UniProtKB-ARBA"/>
</dbReference>
<keyword evidence="14" id="KW-1185">Reference proteome</keyword>
<dbReference type="Proteomes" id="UP000237347">
    <property type="component" value="Unassembled WGS sequence"/>
</dbReference>
<dbReference type="PROSITE" id="PS50893">
    <property type="entry name" value="ABC_TRANSPORTER_2"/>
    <property type="match status" value="2"/>
</dbReference>
<evidence type="ECO:0000256" key="4">
    <source>
        <dbReference type="ARBA" id="ARBA00022692"/>
    </source>
</evidence>
<evidence type="ECO:0000256" key="5">
    <source>
        <dbReference type="ARBA" id="ARBA00022737"/>
    </source>
</evidence>
<feature type="domain" description="ABC transporter" evidence="12">
    <location>
        <begin position="826"/>
        <end position="1079"/>
    </location>
</feature>
<comment type="similarity">
    <text evidence="2">Belongs to the ABC transporter superfamily. ABCG family. PDR (TC 3.A.1.205) subfamily.</text>
</comment>
<keyword evidence="6" id="KW-0547">Nucleotide-binding</keyword>
<dbReference type="GO" id="GO:0140359">
    <property type="term" value="F:ABC-type transporter activity"/>
    <property type="evidence" value="ECO:0007669"/>
    <property type="project" value="InterPro"/>
</dbReference>
<accession>A0AAW0LYX5</accession>
<feature type="region of interest" description="Disordered" evidence="10">
    <location>
        <begin position="787"/>
        <end position="809"/>
    </location>
</feature>
<keyword evidence="8 11" id="KW-1133">Transmembrane helix</keyword>
<feature type="compositionally biased region" description="Basic and acidic residues" evidence="10">
    <location>
        <begin position="787"/>
        <end position="801"/>
    </location>
</feature>
<keyword evidence="9 11" id="KW-0472">Membrane</keyword>
<evidence type="ECO:0000256" key="1">
    <source>
        <dbReference type="ARBA" id="ARBA00004141"/>
    </source>
</evidence>
<dbReference type="PANTHER" id="PTHR19241">
    <property type="entry name" value="ATP-BINDING CASSETTE TRANSPORTER"/>
    <property type="match status" value="1"/>
</dbReference>
<evidence type="ECO:0000313" key="13">
    <source>
        <dbReference type="EMBL" id="KAK7856539.1"/>
    </source>
</evidence>
<dbReference type="AlphaFoldDB" id="A0AAW0LYX5"/>
<keyword evidence="4 11" id="KW-0812">Transmembrane</keyword>
<dbReference type="Pfam" id="PF19055">
    <property type="entry name" value="ABC2_membrane_7"/>
    <property type="match status" value="2"/>
</dbReference>